<dbReference type="EC" id="3.4.24.61" evidence="17"/>
<evidence type="ECO:0000256" key="2">
    <source>
        <dbReference type="ARBA" id="ARBA00004173"/>
    </source>
</evidence>
<dbReference type="GO" id="GO:0006508">
    <property type="term" value="P:proteolysis"/>
    <property type="evidence" value="ECO:0007669"/>
    <property type="project" value="UniProtKB-KW"/>
</dbReference>
<keyword evidence="7" id="KW-0479">Metal-binding</keyword>
<evidence type="ECO:0000256" key="16">
    <source>
        <dbReference type="ARBA" id="ARBA00064814"/>
    </source>
</evidence>
<feature type="domain" description="Peptidase M16 C-terminal" evidence="23">
    <location>
        <begin position="910"/>
        <end position="1089"/>
    </location>
</feature>
<feature type="region of interest" description="Disordered" evidence="21">
    <location>
        <begin position="48"/>
        <end position="108"/>
    </location>
</feature>
<dbReference type="PROSITE" id="PS00143">
    <property type="entry name" value="INSULINASE"/>
    <property type="match status" value="1"/>
</dbReference>
<dbReference type="GeneTree" id="ENSGT00940000155026"/>
<reference evidence="25" key="3">
    <citation type="submission" date="2025-09" db="UniProtKB">
        <authorList>
            <consortium name="Ensembl"/>
        </authorList>
    </citation>
    <scope>IDENTIFICATION</scope>
</reference>
<dbReference type="Pfam" id="PF00675">
    <property type="entry name" value="Peptidase_M16"/>
    <property type="match status" value="1"/>
</dbReference>
<reference evidence="25" key="2">
    <citation type="submission" date="2025-08" db="UniProtKB">
        <authorList>
            <consortium name="Ensembl"/>
        </authorList>
    </citation>
    <scope>IDENTIFICATION</scope>
</reference>
<keyword evidence="9" id="KW-0378">Hydrolase</keyword>
<dbReference type="PANTHER" id="PTHR43690:SF18">
    <property type="entry name" value="INSULIN-DEGRADING ENZYME-RELATED"/>
    <property type="match status" value="1"/>
</dbReference>
<evidence type="ECO:0000259" key="22">
    <source>
        <dbReference type="Pfam" id="PF00675"/>
    </source>
</evidence>
<evidence type="ECO:0000256" key="1">
    <source>
        <dbReference type="ARBA" id="ARBA00001947"/>
    </source>
</evidence>
<evidence type="ECO:0000256" key="18">
    <source>
        <dbReference type="ARBA" id="ARBA00074237"/>
    </source>
</evidence>
<evidence type="ECO:0000259" key="23">
    <source>
        <dbReference type="Pfam" id="PF05193"/>
    </source>
</evidence>
<evidence type="ECO:0000256" key="21">
    <source>
        <dbReference type="SAM" id="MobiDB-lite"/>
    </source>
</evidence>
<dbReference type="GO" id="GO:0004222">
    <property type="term" value="F:metalloendopeptidase activity"/>
    <property type="evidence" value="ECO:0007669"/>
    <property type="project" value="UniProtKB-EC"/>
</dbReference>
<comment type="similarity">
    <text evidence="4">Belongs to the peptidase M16 family.</text>
</comment>
<evidence type="ECO:0000256" key="3">
    <source>
        <dbReference type="ARBA" id="ARBA00004279"/>
    </source>
</evidence>
<evidence type="ECO:0000256" key="15">
    <source>
        <dbReference type="ARBA" id="ARBA00055893"/>
    </source>
</evidence>
<keyword evidence="13" id="KW-0966">Cell projection</keyword>
<evidence type="ECO:0000259" key="24">
    <source>
        <dbReference type="Pfam" id="PF16187"/>
    </source>
</evidence>
<feature type="domain" description="Peptidase M16 C-terminal" evidence="23">
    <location>
        <begin position="433"/>
        <end position="618"/>
    </location>
</feature>
<feature type="compositionally biased region" description="Acidic residues" evidence="21">
    <location>
        <begin position="140"/>
        <end position="189"/>
    </location>
</feature>
<dbReference type="SUPFAM" id="SSF63411">
    <property type="entry name" value="LuxS/MPP-like metallohydrolase"/>
    <property type="match status" value="4"/>
</dbReference>
<keyword evidence="6" id="KW-0645">Protease</keyword>
<accession>A0A8B9WJC9</accession>
<dbReference type="InterPro" id="IPR011249">
    <property type="entry name" value="Metalloenz_LuxS/M16"/>
</dbReference>
<evidence type="ECO:0000313" key="25">
    <source>
        <dbReference type="Ensembl" id="ENSBGRP00000007632.1"/>
    </source>
</evidence>
<dbReference type="InterPro" id="IPR007863">
    <property type="entry name" value="Peptidase_M16_C"/>
</dbReference>
<evidence type="ECO:0000256" key="8">
    <source>
        <dbReference type="ARBA" id="ARBA00022729"/>
    </source>
</evidence>
<evidence type="ECO:0000256" key="17">
    <source>
        <dbReference type="ARBA" id="ARBA00066846"/>
    </source>
</evidence>
<dbReference type="GO" id="GO:1903265">
    <property type="term" value="P:positive regulation of tumor necrosis factor-mediated signaling pathway"/>
    <property type="evidence" value="ECO:0007669"/>
    <property type="project" value="Ensembl"/>
</dbReference>
<evidence type="ECO:0000256" key="19">
    <source>
        <dbReference type="ARBA" id="ARBA00078198"/>
    </source>
</evidence>
<keyword evidence="26" id="KW-1185">Reference proteome</keyword>
<dbReference type="GO" id="GO:0005759">
    <property type="term" value="C:mitochondrial matrix"/>
    <property type="evidence" value="ECO:0007669"/>
    <property type="project" value="Ensembl"/>
</dbReference>
<dbReference type="PANTHER" id="PTHR43690">
    <property type="entry name" value="NARDILYSIN"/>
    <property type="match status" value="1"/>
</dbReference>
<evidence type="ECO:0000256" key="12">
    <source>
        <dbReference type="ARBA" id="ARBA00023128"/>
    </source>
</evidence>
<evidence type="ECO:0000256" key="10">
    <source>
        <dbReference type="ARBA" id="ARBA00022833"/>
    </source>
</evidence>
<evidence type="ECO:0000256" key="6">
    <source>
        <dbReference type="ARBA" id="ARBA00022670"/>
    </source>
</evidence>
<dbReference type="InterPro" id="IPR032632">
    <property type="entry name" value="Peptidase_M16_M"/>
</dbReference>
<evidence type="ECO:0000313" key="26">
    <source>
        <dbReference type="Proteomes" id="UP000694520"/>
    </source>
</evidence>
<evidence type="ECO:0000256" key="5">
    <source>
        <dbReference type="ARBA" id="ARBA00022553"/>
    </source>
</evidence>
<keyword evidence="5" id="KW-0597">Phosphoprotein</keyword>
<dbReference type="Ensembl" id="ENSBGRT00000008792.1">
    <property type="protein sequence ID" value="ENSBGRP00000007632.1"/>
    <property type="gene ID" value="ENSBGRG00000004115.1"/>
</dbReference>
<dbReference type="FunFam" id="3.30.830.10:FF:000027">
    <property type="entry name" value="nardilysin isoform X1"/>
    <property type="match status" value="1"/>
</dbReference>
<organism evidence="25 26">
    <name type="scientific">Bos mutus grunniens</name>
    <name type="common">Wild yak</name>
    <name type="synonym">Bos grunniens</name>
    <dbReference type="NCBI Taxonomy" id="30521"/>
    <lineage>
        <taxon>Eukaryota</taxon>
        <taxon>Metazoa</taxon>
        <taxon>Chordata</taxon>
        <taxon>Craniata</taxon>
        <taxon>Vertebrata</taxon>
        <taxon>Euteleostomi</taxon>
        <taxon>Mammalia</taxon>
        <taxon>Eutheria</taxon>
        <taxon>Laurasiatheria</taxon>
        <taxon>Artiodactyla</taxon>
        <taxon>Ruminantia</taxon>
        <taxon>Pecora</taxon>
        <taxon>Bovidae</taxon>
        <taxon>Bovinae</taxon>
        <taxon>Bos</taxon>
    </lineage>
</organism>
<dbReference type="FunFam" id="3.30.830.10:FF:000017">
    <property type="entry name" value="nardilysin isoform X1"/>
    <property type="match status" value="1"/>
</dbReference>
<comment type="subcellular location">
    <subcellularLocation>
        <location evidence="3">Cell projection</location>
        <location evidence="3">Dendrite</location>
    </subcellularLocation>
    <subcellularLocation>
        <location evidence="2">Mitochondrion</location>
    </subcellularLocation>
</comment>
<evidence type="ECO:0000256" key="11">
    <source>
        <dbReference type="ARBA" id="ARBA00023049"/>
    </source>
</evidence>
<dbReference type="GO" id="GO:0051044">
    <property type="term" value="P:positive regulation of membrane protein ectodomain proteolysis"/>
    <property type="evidence" value="ECO:0007669"/>
    <property type="project" value="Ensembl"/>
</dbReference>
<protein>
    <recommendedName>
        <fullName evidence="18">Nardilysin</fullName>
        <ecNumber evidence="17">3.4.24.61</ecNumber>
    </recommendedName>
    <alternativeName>
        <fullName evidence="19">N-arginine dibasic convertase</fullName>
    </alternativeName>
    <alternativeName>
        <fullName evidence="20">Nardilysin convertase</fullName>
    </alternativeName>
</protein>
<dbReference type="InterPro" id="IPR001431">
    <property type="entry name" value="Pept_M16_Zn_BS"/>
</dbReference>
<feature type="region of interest" description="Disordered" evidence="21">
    <location>
        <begin position="133"/>
        <end position="189"/>
    </location>
</feature>
<dbReference type="GO" id="GO:0030425">
    <property type="term" value="C:dendrite"/>
    <property type="evidence" value="ECO:0007669"/>
    <property type="project" value="UniProtKB-SubCell"/>
</dbReference>
<dbReference type="FunFam" id="3.30.830.10:FF:000019">
    <property type="entry name" value="nardilysin isoform X1"/>
    <property type="match status" value="1"/>
</dbReference>
<comment type="catalytic activity">
    <reaction evidence="14">
        <text>Hydrolysis of polypeptides, preferably at -Xaa-|-Arg-Lys-, and less commonly at -Arg-|-Arg-Xaa-, in which Xaa is not Arg or Lys.</text>
        <dbReference type="EC" id="3.4.24.61"/>
    </reaction>
</comment>
<dbReference type="AlphaFoldDB" id="A0A8B9WJC9"/>
<dbReference type="FunFam" id="3.30.830.10:FF:000005">
    <property type="entry name" value="nardilysin isoform X1"/>
    <property type="match status" value="1"/>
</dbReference>
<comment type="subunit">
    <text evidence="16">Interacts with BACE1 and NRG1.</text>
</comment>
<name>A0A8B9WJC9_BOSMU</name>
<keyword evidence="8" id="KW-0732">Signal</keyword>
<dbReference type="InterPro" id="IPR011765">
    <property type="entry name" value="Pept_M16_N"/>
</dbReference>
<proteinExistence type="inferred from homology"/>
<comment type="cofactor">
    <cofactor evidence="1">
        <name>Zn(2+)</name>
        <dbReference type="ChEBI" id="CHEBI:29105"/>
    </cofactor>
</comment>
<evidence type="ECO:0000256" key="7">
    <source>
        <dbReference type="ARBA" id="ARBA00022723"/>
    </source>
</evidence>
<evidence type="ECO:0000256" key="14">
    <source>
        <dbReference type="ARBA" id="ARBA00052381"/>
    </source>
</evidence>
<comment type="function">
    <text evidence="15">Cleaves peptide substrates on the N-terminus of arginine residues in dibasic pairs. Is a critical activator of BACE1- and ADAM17-mediated pro-neuregulin ectodomain shedding, involved in the positive regulation of axonal maturation and myelination. Required for proper functioning of 2-oxoglutarate dehydrogenase (OGDH).</text>
</comment>
<gene>
    <name evidence="25" type="primary">NRDC</name>
</gene>
<dbReference type="InterPro" id="IPR050626">
    <property type="entry name" value="Peptidase_M16"/>
</dbReference>
<keyword evidence="12" id="KW-0496">Mitochondrion</keyword>
<feature type="domain" description="Peptidase M16 middle/third" evidence="24">
    <location>
        <begin position="624"/>
        <end position="905"/>
    </location>
</feature>
<dbReference type="Pfam" id="PF05193">
    <property type="entry name" value="Peptidase_M16_C"/>
    <property type="match status" value="2"/>
</dbReference>
<evidence type="ECO:0000256" key="9">
    <source>
        <dbReference type="ARBA" id="ARBA00022801"/>
    </source>
</evidence>
<keyword evidence="11" id="KW-0482">Metalloprotease</keyword>
<dbReference type="Proteomes" id="UP000694520">
    <property type="component" value="Chromosome 3"/>
</dbReference>
<keyword evidence="10" id="KW-0862">Zinc</keyword>
<reference evidence="25" key="1">
    <citation type="submission" date="2019-05" db="EMBL/GenBank/DDBJ databases">
        <authorList>
            <person name="Zhang S."/>
            <person name="Liu J."/>
        </authorList>
    </citation>
    <scope>NUCLEOTIDE SEQUENCE [LARGE SCALE GENOMIC DNA]</scope>
</reference>
<dbReference type="GO" id="GO:0046872">
    <property type="term" value="F:metal ion binding"/>
    <property type="evidence" value="ECO:0007669"/>
    <property type="project" value="UniProtKB-KW"/>
</dbReference>
<dbReference type="GO" id="GO:0061133">
    <property type="term" value="F:endopeptidase activator activity"/>
    <property type="evidence" value="ECO:0007669"/>
    <property type="project" value="Ensembl"/>
</dbReference>
<evidence type="ECO:0000256" key="13">
    <source>
        <dbReference type="ARBA" id="ARBA00023273"/>
    </source>
</evidence>
<dbReference type="GO" id="GO:0032760">
    <property type="term" value="P:positive regulation of tumor necrosis factor production"/>
    <property type="evidence" value="ECO:0007669"/>
    <property type="project" value="Ensembl"/>
</dbReference>
<sequence length="1220" mass="139491">MLRRVAVAAVCATGRKLCEAGRELAALSRIEARGRCEDSAAARHFPTLTMPGRNKAKSTCSCPDLQPNGQDLGESGRVARLGADESEEEGRRGPVNNAGDPEIIKSPSDPKQYRYIKLRNGLQALLISDLSNMEGKMGDATDDEEEEEEEEEDDDDDEDSGAEIEDDDEEGFDDEDEFEDDDDEHDDDLDAEDNELEELEERAEARKKTTEKQQLQSLFLLWSKLTDKLWFKSTYTKMSSTQLFKTRNLNGVVGAESRSAPVQHFAGWQEEEQQGETDTVLSAAALCVGVGSFADPDDLPGLAHFLEHMVFMGSLKYPDENGFDAFLKKHGGSDNASTDCERTVFQFDVQRKYFKEALDRWAQFFIHPLMIRDAIDREVEAVDSEYQLARPSDANRKEMLFGSLARPGHPMGKFFWGNAETLKHEPKRNNTDTHARLREFWLRYYSAHYMTLVVQSKETLDTLEKWVTEIFSQIPNNGLPKPNFGHLTDPFDTPAFNKLYRVVPIRKIHALTITWALPPQQQHYRVKPLHYISWLVGHEGKGSILSYLRKKCWALALFGGNGETGFEQNSTYSVFSISITLTDEGYEHFYEVAHTVFQYLKMLQKLGPEKRIFEEIQKIEDNEFHYQEQTDPVEYVENMCENMQLYPLQDFLTGDQLLFEYKPEVIAEALNQLVPQKANLVLLSGANEGKCDLKEKWFGTQYSMEDIENSWAELWKSDFELNPDLHLPAENKYIATDFMLKAFDCPETEYPVKIVNTPQGCLWYKKDNKFKIPKAYIRFHLISPLIQKSAANVVLFDIFVNILTHNLAEPAYEADVAQLEYKLVAGEHGLIIRVKGFNHKLPLLFQLIIDYLAEFSSTPAVFTMITEQLKKTYFNILIKPETLAKDVRLLILEYSRWSMIDKYRALMDGLSLESLLSFVREFKAQLFVEGLVQGNVTSTESTDFLKYVVDKLNFMPLEQEMPVQFQVVELPSGHHLCKVRALNRGDANSEVTVYYQSGARSLKEYTLMELLVMHMEEPCFDFLRTKQTLGYHVYPTCRNTSGILGFSVTVGTQATKYKVVDKKIEEFLSSFEEKIENLTEDAFNTQVTALIKLKECEDTHLGEEVDRNWNEVVTRQYLFDRLAHEIEALKSFSKSDLVNWFKAHRGPGSKMLSVHVVGFGKYELEEDGTPSGEDSNSSCDVMQLTYLPASPLLVDCTVPIVDIRGFTSRLNLLPYHKIVK</sequence>
<feature type="domain" description="Peptidase M16 N-terminal" evidence="22">
    <location>
        <begin position="279"/>
        <end position="407"/>
    </location>
</feature>
<evidence type="ECO:0000256" key="4">
    <source>
        <dbReference type="ARBA" id="ARBA00007261"/>
    </source>
</evidence>
<evidence type="ECO:0000256" key="20">
    <source>
        <dbReference type="ARBA" id="ARBA00082392"/>
    </source>
</evidence>
<dbReference type="Gene3D" id="3.30.830.10">
    <property type="entry name" value="Metalloenzyme, LuxS/M16 peptidase-like"/>
    <property type="match status" value="4"/>
</dbReference>
<dbReference type="Pfam" id="PF16187">
    <property type="entry name" value="Peptidase_M16_M"/>
    <property type="match status" value="1"/>
</dbReference>